<reference evidence="5 6" key="1">
    <citation type="journal article" date="2018" name="IMA Fungus">
        <title>IMA Genome-F 9: Draft genome sequence of Annulohypoxylon stygium, Aspergillus mulundensis, Berkeleyomyces basicola (syn. Thielaviopsis basicola), Ceratocystis smalleyi, two Cercospora beticola strains, Coleophoma cylindrospora, Fusarium fracticaudum, Phialophora cf. hyalina, and Morchella septimelata.</title>
        <authorList>
            <person name="Wingfield B.D."/>
            <person name="Bills G.F."/>
            <person name="Dong Y."/>
            <person name="Huang W."/>
            <person name="Nel W.J."/>
            <person name="Swalarsk-Parry B.S."/>
            <person name="Vaghefi N."/>
            <person name="Wilken P.M."/>
            <person name="An Z."/>
            <person name="de Beer Z.W."/>
            <person name="De Vos L."/>
            <person name="Chen L."/>
            <person name="Duong T.A."/>
            <person name="Gao Y."/>
            <person name="Hammerbacher A."/>
            <person name="Kikkert J.R."/>
            <person name="Li Y."/>
            <person name="Li H."/>
            <person name="Li K."/>
            <person name="Li Q."/>
            <person name="Liu X."/>
            <person name="Ma X."/>
            <person name="Naidoo K."/>
            <person name="Pethybridge S.J."/>
            <person name="Sun J."/>
            <person name="Steenkamp E.T."/>
            <person name="van der Nest M.A."/>
            <person name="van Wyk S."/>
            <person name="Wingfield M.J."/>
            <person name="Xiong C."/>
            <person name="Yue Q."/>
            <person name="Zhang X."/>
        </authorList>
    </citation>
    <scope>NUCLEOTIDE SEQUENCE [LARGE SCALE GENOMIC DNA]</scope>
    <source>
        <strain evidence="5 6">BP 5553</strain>
    </source>
</reference>
<evidence type="ECO:0000313" key="6">
    <source>
        <dbReference type="Proteomes" id="UP000254866"/>
    </source>
</evidence>
<evidence type="ECO:0000259" key="4">
    <source>
        <dbReference type="SMART" id="SM00382"/>
    </source>
</evidence>
<dbReference type="OrthoDB" id="39734at2759"/>
<feature type="compositionally biased region" description="Acidic residues" evidence="3">
    <location>
        <begin position="315"/>
        <end position="329"/>
    </location>
</feature>
<evidence type="ECO:0000256" key="3">
    <source>
        <dbReference type="SAM" id="MobiDB-lite"/>
    </source>
</evidence>
<dbReference type="Proteomes" id="UP000254866">
    <property type="component" value="Unassembled WGS sequence"/>
</dbReference>
<comment type="caution">
    <text evidence="5">The sequence shown here is derived from an EMBL/GenBank/DDBJ whole genome shotgun (WGS) entry which is preliminary data.</text>
</comment>
<keyword evidence="5" id="KW-0378">Hydrolase</keyword>
<dbReference type="InterPro" id="IPR003593">
    <property type="entry name" value="AAA+_ATPase"/>
</dbReference>
<evidence type="ECO:0000256" key="2">
    <source>
        <dbReference type="ARBA" id="ARBA00022840"/>
    </source>
</evidence>
<feature type="region of interest" description="Disordered" evidence="3">
    <location>
        <begin position="164"/>
        <end position="185"/>
    </location>
</feature>
<dbReference type="InterPro" id="IPR056027">
    <property type="entry name" value="DUF7608"/>
</dbReference>
<dbReference type="PANTHER" id="PTHR45644">
    <property type="entry name" value="AAA ATPASE, PUTATIVE (AFU_ORTHOLOGUE AFUA_2G12920)-RELATED-RELATED"/>
    <property type="match status" value="1"/>
</dbReference>
<proteinExistence type="predicted"/>
<keyword evidence="2" id="KW-0067">ATP-binding</keyword>
<dbReference type="InterPro" id="IPR027417">
    <property type="entry name" value="P-loop_NTPase"/>
</dbReference>
<gene>
    <name evidence="5" type="ORF">BP5553_00289</name>
</gene>
<accession>A0A370TXS8</accession>
<dbReference type="Pfam" id="PF24581">
    <property type="entry name" value="DUF7608"/>
    <property type="match status" value="1"/>
</dbReference>
<feature type="domain" description="AAA+ ATPase" evidence="4">
    <location>
        <begin position="720"/>
        <end position="854"/>
    </location>
</feature>
<dbReference type="PANTHER" id="PTHR45644:SF56">
    <property type="entry name" value="AAA ATPASE, PUTATIVE (AFU_ORTHOLOGUE AFUA_2G12920)-RELATED"/>
    <property type="match status" value="1"/>
</dbReference>
<dbReference type="GO" id="GO:0016887">
    <property type="term" value="F:ATP hydrolysis activity"/>
    <property type="evidence" value="ECO:0007669"/>
    <property type="project" value="InterPro"/>
</dbReference>
<dbReference type="Gene3D" id="1.10.8.60">
    <property type="match status" value="1"/>
</dbReference>
<dbReference type="AlphaFoldDB" id="A0A370TXS8"/>
<dbReference type="InterPro" id="IPR051701">
    <property type="entry name" value="Mito_OM_Translocase_MSP1"/>
</dbReference>
<dbReference type="SMART" id="SM00382">
    <property type="entry name" value="AAA"/>
    <property type="match status" value="1"/>
</dbReference>
<dbReference type="Gene3D" id="3.40.50.300">
    <property type="entry name" value="P-loop containing nucleotide triphosphate hydrolases"/>
    <property type="match status" value="1"/>
</dbReference>
<dbReference type="SUPFAM" id="SSF52540">
    <property type="entry name" value="P-loop containing nucleoside triphosphate hydrolases"/>
    <property type="match status" value="1"/>
</dbReference>
<dbReference type="InterPro" id="IPR003959">
    <property type="entry name" value="ATPase_AAA_core"/>
</dbReference>
<dbReference type="Pfam" id="PF00004">
    <property type="entry name" value="AAA"/>
    <property type="match status" value="1"/>
</dbReference>
<dbReference type="STRING" id="2656787.A0A370TXS8"/>
<name>A0A370TXS8_9HELO</name>
<evidence type="ECO:0000313" key="5">
    <source>
        <dbReference type="EMBL" id="RDL40310.1"/>
    </source>
</evidence>
<dbReference type="GO" id="GO:0005524">
    <property type="term" value="F:ATP binding"/>
    <property type="evidence" value="ECO:0007669"/>
    <property type="project" value="UniProtKB-KW"/>
</dbReference>
<organism evidence="5 6">
    <name type="scientific">Venustampulla echinocandica</name>
    <dbReference type="NCBI Taxonomy" id="2656787"/>
    <lineage>
        <taxon>Eukaryota</taxon>
        <taxon>Fungi</taxon>
        <taxon>Dikarya</taxon>
        <taxon>Ascomycota</taxon>
        <taxon>Pezizomycotina</taxon>
        <taxon>Leotiomycetes</taxon>
        <taxon>Helotiales</taxon>
        <taxon>Pleuroascaceae</taxon>
        <taxon>Venustampulla</taxon>
    </lineage>
</organism>
<protein>
    <submittedName>
        <fullName evidence="5">p-loop containing nucleoside triphosphate hydrolase</fullName>
    </submittedName>
</protein>
<dbReference type="RefSeq" id="XP_031872966.1">
    <property type="nucleotide sequence ID" value="XM_032008912.1"/>
</dbReference>
<dbReference type="EMBL" id="NPIC01000001">
    <property type="protein sequence ID" value="RDL40310.1"/>
    <property type="molecule type" value="Genomic_DNA"/>
</dbReference>
<dbReference type="GO" id="GO:0005741">
    <property type="term" value="C:mitochondrial outer membrane"/>
    <property type="evidence" value="ECO:0007669"/>
    <property type="project" value="TreeGrafter"/>
</dbReference>
<feature type="region of interest" description="Disordered" evidence="3">
    <location>
        <begin position="37"/>
        <end position="133"/>
    </location>
</feature>
<keyword evidence="1" id="KW-0547">Nucleotide-binding</keyword>
<sequence length="996" mass="108964">MQAAALHAIRTAHRPVSRRACRIVGGVRCRHPHLRILPHPHRQFHQSTASYQAPEDPATSSGRGRDIPHTKSAAVDSGRDNAEQEVGPDPSITPIDAEGSEVESSALSPKGRNGKAGSGRIRGNRGRQPEGLPPVILPDWFWKSNVKCSEDQVSPGSLAVYSTPEVNTETEGGEDTLKSEPADVPSEVAEAELPVSQNARYSMNSAVYREIISSLRAGLSLRAPKGSENQSITRPITVLHCPKDGGSYYLDSVVETAAVQLQADLICLDAQDIAQIVGPYIDENVAWTHSSTAALGYETQKIAGKLEDYDHDPNEEHDDFDGMEEEEDTTAMSKSKGPTEVHKRIAAVLGLGRGDARPFMTSIPLDRLPGFPVGLLGGRGDSHPPAPLTNDSDQWNGLKLTTIINTLIDAADTKRAMQINSSGSKETADPARTSKGTIIQIRDYKAMSGTSQGAELLSRLRTAINKRWKEGKNIICVGTTSTEEESALSKPEIRRLQSDVLEGEKRTIYVPPERKEEQDTAFESDEKARIRNINVRHIEEMIEKLSEGSQHLAPIVDIEKNLDSVAVYSSGLEEDVWTYARVHRLAMTVLGHEDASSVIDGPVLSNALQLLASSDEVKFNWGAMELKEEDAEAETFMNDFSEMPGTKKNETTQEKLKQIRKNCNSYEKKLLSGVIVPSDIRTTFTDIRAPETTVEALKTLTSLSLIRPEAFSYGVLATDKIPGLLLYGPPGTGKTLLAKAVAKESGATVLEVSGANLNDMYVGEGEKNVKAVFSLAKKLSPCVVFIDEADAIFSARGQAPRSGTHRELINQFLREWDGMDDLSAFIMVATNRPFDLDEAVLRRLPRRLLVDLPTRLDREAILKIHLKEEVLDESVSLSKLGQDTPFYSGSDLKNLSVAAALACIREENETAAKHTGSEPYVYPAKRILTKTHFDKALEEISASISEDMSTLAAIRKFDEKYGDRKGRRKKASALGFGGTTVVELDSEAARVRKMDA</sequence>
<keyword evidence="6" id="KW-1185">Reference proteome</keyword>
<evidence type="ECO:0000256" key="1">
    <source>
        <dbReference type="ARBA" id="ARBA00022741"/>
    </source>
</evidence>
<feature type="region of interest" description="Disordered" evidence="3">
    <location>
        <begin position="310"/>
        <end position="338"/>
    </location>
</feature>
<dbReference type="GeneID" id="43593138"/>